<proteinExistence type="predicted"/>
<dbReference type="OrthoDB" id="7674957at2759"/>
<name>A0A4C1TQ81_EUMVA</name>
<accession>A0A4C1TQ81</accession>
<feature type="signal peptide" evidence="1">
    <location>
        <begin position="1"/>
        <end position="17"/>
    </location>
</feature>
<organism evidence="2 3">
    <name type="scientific">Eumeta variegata</name>
    <name type="common">Bagworm moth</name>
    <name type="synonym">Eumeta japonica</name>
    <dbReference type="NCBI Taxonomy" id="151549"/>
    <lineage>
        <taxon>Eukaryota</taxon>
        <taxon>Metazoa</taxon>
        <taxon>Ecdysozoa</taxon>
        <taxon>Arthropoda</taxon>
        <taxon>Hexapoda</taxon>
        <taxon>Insecta</taxon>
        <taxon>Pterygota</taxon>
        <taxon>Neoptera</taxon>
        <taxon>Endopterygota</taxon>
        <taxon>Lepidoptera</taxon>
        <taxon>Glossata</taxon>
        <taxon>Ditrysia</taxon>
        <taxon>Tineoidea</taxon>
        <taxon>Psychidae</taxon>
        <taxon>Oiketicinae</taxon>
        <taxon>Eumeta</taxon>
    </lineage>
</organism>
<evidence type="ECO:0000256" key="1">
    <source>
        <dbReference type="SAM" id="SignalP"/>
    </source>
</evidence>
<evidence type="ECO:0000313" key="3">
    <source>
        <dbReference type="Proteomes" id="UP000299102"/>
    </source>
</evidence>
<protein>
    <submittedName>
        <fullName evidence="2">Uncharacterized protein</fullName>
    </submittedName>
</protein>
<dbReference type="AlphaFoldDB" id="A0A4C1TQ81"/>
<reference evidence="2 3" key="1">
    <citation type="journal article" date="2019" name="Commun. Biol.">
        <title>The bagworm genome reveals a unique fibroin gene that provides high tensile strength.</title>
        <authorList>
            <person name="Kono N."/>
            <person name="Nakamura H."/>
            <person name="Ohtoshi R."/>
            <person name="Tomita M."/>
            <person name="Numata K."/>
            <person name="Arakawa K."/>
        </authorList>
    </citation>
    <scope>NUCLEOTIDE SEQUENCE [LARGE SCALE GENOMIC DNA]</scope>
</reference>
<dbReference type="Proteomes" id="UP000299102">
    <property type="component" value="Unassembled WGS sequence"/>
</dbReference>
<comment type="caution">
    <text evidence="2">The sequence shown here is derived from an EMBL/GenBank/DDBJ whole genome shotgun (WGS) entry which is preliminary data.</text>
</comment>
<feature type="chain" id="PRO_5020023040" evidence="1">
    <location>
        <begin position="18"/>
        <end position="118"/>
    </location>
</feature>
<dbReference type="EMBL" id="BGZK01000077">
    <property type="protein sequence ID" value="GBP16135.1"/>
    <property type="molecule type" value="Genomic_DNA"/>
</dbReference>
<evidence type="ECO:0000313" key="2">
    <source>
        <dbReference type="EMBL" id="GBP16135.1"/>
    </source>
</evidence>
<gene>
    <name evidence="2" type="ORF">EVAR_9855_1</name>
</gene>
<sequence length="118" mass="13166">MYIKLVMLAALATLSRAGLIFTQPLQTIGVEYAHPGAPVVKPHPAVEINAANEALLPRELLKSRDFYDNPTVAAGLAKESWFANKEMQVVQREAENIPRERIYHIVKNAGFLDANKHF</sequence>
<keyword evidence="3" id="KW-1185">Reference proteome</keyword>
<keyword evidence="1" id="KW-0732">Signal</keyword>